<keyword evidence="2" id="KW-0472">Membrane</keyword>
<feature type="transmembrane region" description="Helical" evidence="2">
    <location>
        <begin position="94"/>
        <end position="115"/>
    </location>
</feature>
<keyword evidence="2" id="KW-0812">Transmembrane</keyword>
<keyword evidence="2" id="KW-1133">Transmembrane helix</keyword>
<evidence type="ECO:0000313" key="3">
    <source>
        <dbReference type="EMBL" id="SHL90484.1"/>
    </source>
</evidence>
<keyword evidence="4" id="KW-1185">Reference proteome</keyword>
<keyword evidence="1" id="KW-0201">Cytochrome c-type biogenesis</keyword>
<gene>
    <name evidence="3" type="ORF">SAMN05444398_10750</name>
</gene>
<dbReference type="SUPFAM" id="SSF48452">
    <property type="entry name" value="TPR-like"/>
    <property type="match status" value="1"/>
</dbReference>
<proteinExistence type="predicted"/>
<protein>
    <submittedName>
        <fullName evidence="3">Cytochrome c-type biogenesis protein CcmH</fullName>
    </submittedName>
</protein>
<evidence type="ECO:0000256" key="1">
    <source>
        <dbReference type="ARBA" id="ARBA00022748"/>
    </source>
</evidence>
<dbReference type="Proteomes" id="UP000183974">
    <property type="component" value="Unassembled WGS sequence"/>
</dbReference>
<reference evidence="3 4" key="1">
    <citation type="submission" date="2016-11" db="EMBL/GenBank/DDBJ databases">
        <authorList>
            <person name="Jaros S."/>
            <person name="Januszkiewicz K."/>
            <person name="Wedrychowicz H."/>
        </authorList>
    </citation>
    <scope>NUCLEOTIDE SEQUENCE [LARGE SCALE GENOMIC DNA]</scope>
    <source>
        <strain evidence="3 4">DSM 29589</strain>
    </source>
</reference>
<dbReference type="OrthoDB" id="9815847at2"/>
<dbReference type="InterPro" id="IPR011990">
    <property type="entry name" value="TPR-like_helical_dom_sf"/>
</dbReference>
<dbReference type="RefSeq" id="WP_073035175.1">
    <property type="nucleotide sequence ID" value="NZ_BMLR01000007.1"/>
</dbReference>
<dbReference type="AlphaFoldDB" id="A0A1M7EFH6"/>
<evidence type="ECO:0000313" key="4">
    <source>
        <dbReference type="Proteomes" id="UP000183974"/>
    </source>
</evidence>
<sequence length="413" mass="44471">MVFWIVTGALALIVSGIIGLTLVRGRVGDKPPAAYDLQVYRDQLKEVDRDLARGVIGAEDAERIRAEVSRRVLAADAQLKRGGDSGGQPRRGGLILTLMLGALMMGGSLMLYAQLGAPGLGDLPLKTRMAASDMARTNRLTQADAEARMPATDIAPEASEEFLTLMERLRQTVQERDGDLRGLTLLARNEAALGNYVAAYDAQQKIIDAKGDEASAGDYAYLAELKISAAGGYVSQEAEQALRDALERNPEIPPARYYMGLYLMQVDRPDAAFRTWDRLLRESNPNAPWVPAIRTNIEELAWRAGVTDYQLPDAPAATPPLAGPSAADIEAAGDMSDEDRQQMIEGMVQGLSQRLANEGGTPAEWAQLIRVLGVQGKTEQAGEIWAEAQGVFAEMPEALDQVRAAAQAAGVAE</sequence>
<dbReference type="InterPro" id="IPR017560">
    <property type="entry name" value="Cyt_c_biogenesis_CcmI"/>
</dbReference>
<organism evidence="3 4">
    <name type="scientific">Roseovarius pacificus</name>
    <dbReference type="NCBI Taxonomy" id="337701"/>
    <lineage>
        <taxon>Bacteria</taxon>
        <taxon>Pseudomonadati</taxon>
        <taxon>Pseudomonadota</taxon>
        <taxon>Alphaproteobacteria</taxon>
        <taxon>Rhodobacterales</taxon>
        <taxon>Roseobacteraceae</taxon>
        <taxon>Roseovarius</taxon>
    </lineage>
</organism>
<accession>A0A1M7EFH6</accession>
<dbReference type="GO" id="GO:0017004">
    <property type="term" value="P:cytochrome complex assembly"/>
    <property type="evidence" value="ECO:0007669"/>
    <property type="project" value="UniProtKB-KW"/>
</dbReference>
<dbReference type="Gene3D" id="1.25.40.10">
    <property type="entry name" value="Tetratricopeptide repeat domain"/>
    <property type="match status" value="1"/>
</dbReference>
<evidence type="ECO:0000256" key="2">
    <source>
        <dbReference type="SAM" id="Phobius"/>
    </source>
</evidence>
<feature type="transmembrane region" description="Helical" evidence="2">
    <location>
        <begin position="6"/>
        <end position="23"/>
    </location>
</feature>
<name>A0A1M7EFH6_9RHOB</name>
<dbReference type="STRING" id="337701.SAMN05444398_10750"/>
<dbReference type="NCBIfam" id="TIGR03142">
    <property type="entry name" value="cytochro_ccmI"/>
    <property type="match status" value="1"/>
</dbReference>
<dbReference type="EMBL" id="FRBR01000007">
    <property type="protein sequence ID" value="SHL90484.1"/>
    <property type="molecule type" value="Genomic_DNA"/>
</dbReference>